<accession>W6UZQ3</accession>
<protein>
    <submittedName>
        <fullName evidence="1">Uncharacterized protein</fullName>
    </submittedName>
</protein>
<dbReference type="AlphaFoldDB" id="W6UZQ3"/>
<reference evidence="1 2" key="1">
    <citation type="journal article" date="2013" name="Nat. Genet.">
        <title>The genome of the hydatid tapeworm Echinococcus granulosus.</title>
        <authorList>
            <person name="Zheng H."/>
            <person name="Zhang W."/>
            <person name="Zhang L."/>
            <person name="Zhang Z."/>
            <person name="Li J."/>
            <person name="Lu G."/>
            <person name="Zhu Y."/>
            <person name="Wang Y."/>
            <person name="Huang Y."/>
            <person name="Liu J."/>
            <person name="Kang H."/>
            <person name="Chen J."/>
            <person name="Wang L."/>
            <person name="Chen A."/>
            <person name="Yu S."/>
            <person name="Gao Z."/>
            <person name="Jin L."/>
            <person name="Gu W."/>
            <person name="Wang Z."/>
            <person name="Zhao L."/>
            <person name="Shi B."/>
            <person name="Wen H."/>
            <person name="Lin R."/>
            <person name="Jones M.K."/>
            <person name="Brejova B."/>
            <person name="Vinar T."/>
            <person name="Zhao G."/>
            <person name="McManus D.P."/>
            <person name="Chen Z."/>
            <person name="Zhou Y."/>
            <person name="Wang S."/>
        </authorList>
    </citation>
    <scope>NUCLEOTIDE SEQUENCE [LARGE SCALE GENOMIC DNA]</scope>
</reference>
<name>W6UZQ3_ECHGR</name>
<comment type="caution">
    <text evidence="1">The sequence shown here is derived from an EMBL/GenBank/DDBJ whole genome shotgun (WGS) entry which is preliminary data.</text>
</comment>
<proteinExistence type="predicted"/>
<organism evidence="1 2">
    <name type="scientific">Echinococcus granulosus</name>
    <name type="common">Hydatid tapeworm</name>
    <dbReference type="NCBI Taxonomy" id="6210"/>
    <lineage>
        <taxon>Eukaryota</taxon>
        <taxon>Metazoa</taxon>
        <taxon>Spiralia</taxon>
        <taxon>Lophotrochozoa</taxon>
        <taxon>Platyhelminthes</taxon>
        <taxon>Cestoda</taxon>
        <taxon>Eucestoda</taxon>
        <taxon>Cyclophyllidea</taxon>
        <taxon>Taeniidae</taxon>
        <taxon>Echinococcus</taxon>
        <taxon>Echinococcus granulosus group</taxon>
    </lineage>
</organism>
<dbReference type="CTD" id="36336855"/>
<dbReference type="Proteomes" id="UP000019149">
    <property type="component" value="Unassembled WGS sequence"/>
</dbReference>
<sequence>MSLAFERSRFNTESTNLAYVKQYLLHFTLRFNSCTYSLLILDLFSNFAVTITQNETHKSPSNQKGAIISPFFLCHQNFCINKFVFLMISYPIIRILMNEVGEGQKSSHQNDANLKKNLQCTLPKQLFAGFFKNDSRNTEISVFQNDPRCNSVGMRLLTIQASSIPHFCLSLKVQ</sequence>
<dbReference type="GeneID" id="36336855"/>
<keyword evidence="2" id="KW-1185">Reference proteome</keyword>
<evidence type="ECO:0000313" key="2">
    <source>
        <dbReference type="Proteomes" id="UP000019149"/>
    </source>
</evidence>
<gene>
    <name evidence="1" type="ORF">EGR_01140</name>
</gene>
<dbReference type="KEGG" id="egl:EGR_01140"/>
<dbReference type="RefSeq" id="XP_024355208.1">
    <property type="nucleotide sequence ID" value="XM_024490389.1"/>
</dbReference>
<evidence type="ECO:0000313" key="1">
    <source>
        <dbReference type="EMBL" id="EUB64012.1"/>
    </source>
</evidence>
<dbReference type="EMBL" id="APAU02000004">
    <property type="protein sequence ID" value="EUB64012.1"/>
    <property type="molecule type" value="Genomic_DNA"/>
</dbReference>